<gene>
    <name evidence="1" type="ORF">SPELUC_LOCUS13463</name>
</gene>
<dbReference type="Proteomes" id="UP000789366">
    <property type="component" value="Unassembled WGS sequence"/>
</dbReference>
<dbReference type="EMBL" id="CAJVPW010035739">
    <property type="protein sequence ID" value="CAG8736277.1"/>
    <property type="molecule type" value="Genomic_DNA"/>
</dbReference>
<organism evidence="1 2">
    <name type="scientific">Cetraspora pellucida</name>
    <dbReference type="NCBI Taxonomy" id="1433469"/>
    <lineage>
        <taxon>Eukaryota</taxon>
        <taxon>Fungi</taxon>
        <taxon>Fungi incertae sedis</taxon>
        <taxon>Mucoromycota</taxon>
        <taxon>Glomeromycotina</taxon>
        <taxon>Glomeromycetes</taxon>
        <taxon>Diversisporales</taxon>
        <taxon>Gigasporaceae</taxon>
        <taxon>Cetraspora</taxon>
    </lineage>
</organism>
<keyword evidence="2" id="KW-1185">Reference proteome</keyword>
<feature type="non-terminal residue" evidence="1">
    <location>
        <position position="182"/>
    </location>
</feature>
<name>A0ACA9Q9Q7_9GLOM</name>
<evidence type="ECO:0000313" key="2">
    <source>
        <dbReference type="Proteomes" id="UP000789366"/>
    </source>
</evidence>
<sequence length="182" mass="20943">MKAFGYIIEGLNPGFGIHQKWGESFCPLSKSNDYNKGRKCDLRFLSMSGVDIGEWEFASESILNGLLNLDLTDEQAKNIKVPFVQVCGTSGQMLIEDLVEGFYVIFPGLKFELPTRLQHIKKLKSAVNTINFIMNMYEQTNELAKAQENTHNGFNNIFNDDSDIRPTHYKAKYIYEPWWFPK</sequence>
<evidence type="ECO:0000313" key="1">
    <source>
        <dbReference type="EMBL" id="CAG8736277.1"/>
    </source>
</evidence>
<reference evidence="1" key="1">
    <citation type="submission" date="2021-06" db="EMBL/GenBank/DDBJ databases">
        <authorList>
            <person name="Kallberg Y."/>
            <person name="Tangrot J."/>
            <person name="Rosling A."/>
        </authorList>
    </citation>
    <scope>NUCLEOTIDE SEQUENCE</scope>
    <source>
        <strain evidence="1">28 12/20/2015</strain>
    </source>
</reference>
<comment type="caution">
    <text evidence="1">The sequence shown here is derived from an EMBL/GenBank/DDBJ whole genome shotgun (WGS) entry which is preliminary data.</text>
</comment>
<protein>
    <submittedName>
        <fullName evidence="1">1126_t:CDS:1</fullName>
    </submittedName>
</protein>
<accession>A0ACA9Q9Q7</accession>
<proteinExistence type="predicted"/>